<keyword evidence="3" id="KW-0378">Hydrolase</keyword>
<dbReference type="RefSeq" id="WP_011639677.1">
    <property type="nucleotide sequence ID" value="NC_008346.1"/>
</dbReference>
<dbReference type="Pfam" id="PF01934">
    <property type="entry name" value="HepT-like"/>
    <property type="match status" value="1"/>
</dbReference>
<dbReference type="GO" id="GO:0016787">
    <property type="term" value="F:hydrolase activity"/>
    <property type="evidence" value="ECO:0007669"/>
    <property type="project" value="UniProtKB-KW"/>
</dbReference>
<keyword evidence="1" id="KW-1277">Toxin-antitoxin system</keyword>
<dbReference type="HOGENOM" id="CLU_142825_1_0_9"/>
<dbReference type="InterPro" id="IPR008201">
    <property type="entry name" value="HepT-like"/>
</dbReference>
<dbReference type="Gene3D" id="1.20.120.580">
    <property type="entry name" value="bsu32300-like"/>
    <property type="match status" value="1"/>
</dbReference>
<dbReference type="KEGG" id="swo:Swol_0216"/>
<dbReference type="PANTHER" id="PTHR33397">
    <property type="entry name" value="UPF0331 PROTEIN YUTE"/>
    <property type="match status" value="1"/>
</dbReference>
<dbReference type="OrthoDB" id="9796612at2"/>
<dbReference type="InterPro" id="IPR052379">
    <property type="entry name" value="Type_VII_TA_RNase"/>
</dbReference>
<sequence length="141" mass="16390">MSDHDRICAKLEKLQTYYTELKSLSSISLDEYISNSIYRRAVERTMQLIVECATDINNMLLKMQSGKGATDYFNSFIDIAEQDIIPIEFALKIAPSTGLRNILVHEYEKINDEVVYSSINTCLQYYLEYMDLINQYLKCTK</sequence>
<evidence type="ECO:0008006" key="7">
    <source>
        <dbReference type="Google" id="ProtNLM"/>
    </source>
</evidence>
<accession>Q0B0D6</accession>
<evidence type="ECO:0000256" key="1">
    <source>
        <dbReference type="ARBA" id="ARBA00022649"/>
    </source>
</evidence>
<dbReference type="Proteomes" id="UP000001968">
    <property type="component" value="Chromosome"/>
</dbReference>
<dbReference type="GO" id="GO:0110001">
    <property type="term" value="C:toxin-antitoxin complex"/>
    <property type="evidence" value="ECO:0007669"/>
    <property type="project" value="InterPro"/>
</dbReference>
<dbReference type="eggNOG" id="COG2445">
    <property type="taxonomic scope" value="Bacteria"/>
</dbReference>
<evidence type="ECO:0000313" key="6">
    <source>
        <dbReference type="Proteomes" id="UP000001968"/>
    </source>
</evidence>
<dbReference type="InterPro" id="IPR037038">
    <property type="entry name" value="HepT-like_sf"/>
</dbReference>
<gene>
    <name evidence="5" type="ordered locus">Swol_0216</name>
</gene>
<proteinExistence type="inferred from homology"/>
<dbReference type="STRING" id="335541.Swol_0216"/>
<evidence type="ECO:0000256" key="3">
    <source>
        <dbReference type="ARBA" id="ARBA00022801"/>
    </source>
</evidence>
<organism evidence="5 6">
    <name type="scientific">Syntrophomonas wolfei subsp. wolfei (strain DSM 2245B / Goettingen)</name>
    <dbReference type="NCBI Taxonomy" id="335541"/>
    <lineage>
        <taxon>Bacteria</taxon>
        <taxon>Bacillati</taxon>
        <taxon>Bacillota</taxon>
        <taxon>Clostridia</taxon>
        <taxon>Eubacteriales</taxon>
        <taxon>Syntrophomonadaceae</taxon>
        <taxon>Syntrophomonas</taxon>
    </lineage>
</organism>
<evidence type="ECO:0000256" key="2">
    <source>
        <dbReference type="ARBA" id="ARBA00022722"/>
    </source>
</evidence>
<dbReference type="EMBL" id="CP000448">
    <property type="protein sequence ID" value="ABI67568.1"/>
    <property type="molecule type" value="Genomic_DNA"/>
</dbReference>
<keyword evidence="6" id="KW-1185">Reference proteome</keyword>
<dbReference type="AlphaFoldDB" id="Q0B0D6"/>
<evidence type="ECO:0000313" key="5">
    <source>
        <dbReference type="EMBL" id="ABI67568.1"/>
    </source>
</evidence>
<dbReference type="PANTHER" id="PTHR33397:SF3">
    <property type="entry name" value="MRNA NUCLEASE HEPT"/>
    <property type="match status" value="1"/>
</dbReference>
<keyword evidence="2" id="KW-0540">Nuclease</keyword>
<dbReference type="NCBIfam" id="NF047751">
    <property type="entry name" value="HepT_toxin"/>
    <property type="match status" value="1"/>
</dbReference>
<evidence type="ECO:0000256" key="4">
    <source>
        <dbReference type="ARBA" id="ARBA00024207"/>
    </source>
</evidence>
<comment type="similarity">
    <text evidence="4">Belongs to the HepT RNase toxin family.</text>
</comment>
<name>Q0B0D6_SYNWW</name>
<protein>
    <recommendedName>
        <fullName evidence="7">DUF86 domain-containing protein</fullName>
    </recommendedName>
</protein>
<reference evidence="6" key="1">
    <citation type="journal article" date="2010" name="Environ. Microbiol.">
        <title>The genome of Syntrophomonas wolfei: new insights into syntrophic metabolism and biohydrogen production.</title>
        <authorList>
            <person name="Sieber J.R."/>
            <person name="Sims D.R."/>
            <person name="Han C."/>
            <person name="Kim E."/>
            <person name="Lykidis A."/>
            <person name="Lapidus A.L."/>
            <person name="McDonnald E."/>
            <person name="Rohlin L."/>
            <person name="Culley D.E."/>
            <person name="Gunsalus R."/>
            <person name="McInerney M.J."/>
        </authorList>
    </citation>
    <scope>NUCLEOTIDE SEQUENCE [LARGE SCALE GENOMIC DNA]</scope>
    <source>
        <strain evidence="6">DSM 2245B / Goettingen</strain>
    </source>
</reference>
<dbReference type="GO" id="GO:0004540">
    <property type="term" value="F:RNA nuclease activity"/>
    <property type="evidence" value="ECO:0007669"/>
    <property type="project" value="InterPro"/>
</dbReference>